<dbReference type="EMBL" id="CP034460">
    <property type="protein sequence ID" value="QBM89853.1"/>
    <property type="molecule type" value="Genomic_DNA"/>
</dbReference>
<dbReference type="InterPro" id="IPR050425">
    <property type="entry name" value="NAD(P)_dehydrat-like"/>
</dbReference>
<dbReference type="AlphaFoldDB" id="A0A4V1AEN7"/>
<organism evidence="4 5">
    <name type="scientific">Metschnikowia aff. pulcherrima</name>
    <dbReference type="NCBI Taxonomy" id="2163413"/>
    <lineage>
        <taxon>Eukaryota</taxon>
        <taxon>Fungi</taxon>
        <taxon>Dikarya</taxon>
        <taxon>Ascomycota</taxon>
        <taxon>Saccharomycotina</taxon>
        <taxon>Pichiomycetes</taxon>
        <taxon>Metschnikowiaceae</taxon>
        <taxon>Metschnikowia</taxon>
    </lineage>
</organism>
<reference evidence="5" key="1">
    <citation type="submission" date="2019-03" db="EMBL/GenBank/DDBJ databases">
        <title>Snf2 controls pulcherriminic acid biosynthesis and connects pigmentation and antifungal activity of the yeast Metschnikowia pulcherrima.</title>
        <authorList>
            <person name="Gore-Lloyd D."/>
            <person name="Sumann I."/>
            <person name="Brachmann A.O."/>
            <person name="Schneeberger K."/>
            <person name="Ortiz-Merino R.A."/>
            <person name="Moreno-Beltran M."/>
            <person name="Schlaefli M."/>
            <person name="Kirner P."/>
            <person name="Santos Kron A."/>
            <person name="Wolfe K.H."/>
            <person name="Piel J."/>
            <person name="Ahrens C.H."/>
            <person name="Henk D."/>
            <person name="Freimoser F.M."/>
        </authorList>
    </citation>
    <scope>NUCLEOTIDE SEQUENCE [LARGE SCALE GENOMIC DNA]</scope>
    <source>
        <strain evidence="5">APC 1.2</strain>
    </source>
</reference>
<evidence type="ECO:0000313" key="5">
    <source>
        <dbReference type="Proteomes" id="UP000292447"/>
    </source>
</evidence>
<evidence type="ECO:0000313" key="4">
    <source>
        <dbReference type="EMBL" id="QBM89853.1"/>
    </source>
</evidence>
<keyword evidence="5" id="KW-1185">Reference proteome</keyword>
<proteinExistence type="inferred from homology"/>
<sequence length="341" mass="37908">MPASVFVSGATGFIAQHIIKLLLSKGYRVVGSVRSSEKGKHLVNTFGAKDAFTYEVVPSLEPEGAFDDALRKHPEVTVFLHTASPVNLAAEDVEEELLKPAVKGTKNVFRAIKHYGPQIKHVVVTSSVAAQFDYSRMQDPTHNVSEDSWNSITWEDSKANPFFGYMASKKFAEKAAWEFVEQEKPNFVLNVINPVYVLGPQAYDSEVKAELNFTAETVNKLLLLTPESELPEFDTAFVDVRDVARAHVAAFEDKFKNQRLLLSTSAFTTHILVDILNENFESLRGKLPVGKPGSKEEPECFKVNNEKTRKLLGFLFIDLKTSVVDSASQILEVRKAVEVSA</sequence>
<dbReference type="SUPFAM" id="SSF51735">
    <property type="entry name" value="NAD(P)-binding Rossmann-fold domains"/>
    <property type="match status" value="1"/>
</dbReference>
<dbReference type="InterPro" id="IPR001509">
    <property type="entry name" value="Epimerase_deHydtase"/>
</dbReference>
<dbReference type="FunFam" id="3.40.50.720:FF:000191">
    <property type="entry name" value="Methylglyoxal reductase (NADPH-dependent)"/>
    <property type="match status" value="1"/>
</dbReference>
<dbReference type="Gene3D" id="3.40.50.720">
    <property type="entry name" value="NAD(P)-binding Rossmann-like Domain"/>
    <property type="match status" value="1"/>
</dbReference>
<evidence type="ECO:0000256" key="2">
    <source>
        <dbReference type="ARBA" id="ARBA00023445"/>
    </source>
</evidence>
<feature type="domain" description="NAD-dependent epimerase/dehydratase" evidence="3">
    <location>
        <begin position="5"/>
        <end position="253"/>
    </location>
</feature>
<dbReference type="Pfam" id="PF01370">
    <property type="entry name" value="Epimerase"/>
    <property type="match status" value="1"/>
</dbReference>
<protein>
    <submittedName>
        <fullName evidence="4">NADPH-dependent methylglyoxal reductase</fullName>
    </submittedName>
</protein>
<keyword evidence="1" id="KW-0560">Oxidoreductase</keyword>
<name>A0A4V1AEN7_9ASCO</name>
<dbReference type="InterPro" id="IPR036291">
    <property type="entry name" value="NAD(P)-bd_dom_sf"/>
</dbReference>
<dbReference type="Proteomes" id="UP000292447">
    <property type="component" value="Chromosome V"/>
</dbReference>
<dbReference type="PANTHER" id="PTHR10366">
    <property type="entry name" value="NAD DEPENDENT EPIMERASE/DEHYDRATASE"/>
    <property type="match status" value="1"/>
</dbReference>
<dbReference type="PANTHER" id="PTHR10366:SF564">
    <property type="entry name" value="STEROL-4-ALPHA-CARBOXYLATE 3-DEHYDROGENASE, DECARBOXYLATING"/>
    <property type="match status" value="1"/>
</dbReference>
<comment type="similarity">
    <text evidence="2">Belongs to the NAD(P)-dependent epimerase/dehydratase family. Dihydroflavonol-4-reductase subfamily.</text>
</comment>
<gene>
    <name evidence="4" type="primary">MPUL0E00870</name>
    <name evidence="4" type="ORF">METSCH_E00870</name>
</gene>
<evidence type="ECO:0000256" key="1">
    <source>
        <dbReference type="ARBA" id="ARBA00023002"/>
    </source>
</evidence>
<dbReference type="STRING" id="2163413.A0A4V1AEN7"/>
<evidence type="ECO:0000259" key="3">
    <source>
        <dbReference type="Pfam" id="PF01370"/>
    </source>
</evidence>
<dbReference type="GO" id="GO:0016616">
    <property type="term" value="F:oxidoreductase activity, acting on the CH-OH group of donors, NAD or NADP as acceptor"/>
    <property type="evidence" value="ECO:0007669"/>
    <property type="project" value="TreeGrafter"/>
</dbReference>
<accession>A0A4V1AEN7</accession>